<dbReference type="STRING" id="767452.AVL62_15050"/>
<sequence length="233" mass="24285">MPTRIGLFGTGRLGSAIRRLADSRDDVDVVWAVRSSDPEAREAVDVAIDVSTGTAVAAHLAWAQRSGTDLVVGATGFDPALLDTELGVRVLVAPNFSLGVALARRVSRLLGGYAAAHRAAGIPVDLAVTETHHRHKVDAPSGTALSLRDALADAAGAGAADVQTTSLRLGEVVGEHEVTLASPTETITLRHTAHDRDLFATGALTAALWLTDRPGPGLFTLDDLAEDHLKETA</sequence>
<evidence type="ECO:0000313" key="14">
    <source>
        <dbReference type="EMBL" id="KUG57109.1"/>
    </source>
</evidence>
<comment type="pathway">
    <text evidence="8">Amino-acid biosynthesis; L-lysine biosynthesis via DAP pathway; (S)-tetrahydrodipicolinate from L-aspartate: step 4/4.</text>
</comment>
<dbReference type="PIRSF" id="PIRSF000161">
    <property type="entry name" value="DHPR"/>
    <property type="match status" value="1"/>
</dbReference>
<evidence type="ECO:0000256" key="10">
    <source>
        <dbReference type="ARBA" id="ARBA00049080"/>
    </source>
</evidence>
<dbReference type="GO" id="GO:0008839">
    <property type="term" value="F:4-hydroxy-tetrahydrodipicolinate reductase"/>
    <property type="evidence" value="ECO:0007669"/>
    <property type="project" value="UniProtKB-EC"/>
</dbReference>
<dbReference type="InterPro" id="IPR023940">
    <property type="entry name" value="DHDPR_bac"/>
</dbReference>
<comment type="catalytic activity">
    <reaction evidence="10">
        <text>(S)-2,3,4,5-tetrahydrodipicolinate + NADP(+) + H2O = (2S,4S)-4-hydroxy-2,3,4,5-tetrahydrodipicolinate + NADPH + H(+)</text>
        <dbReference type="Rhea" id="RHEA:35331"/>
        <dbReference type="ChEBI" id="CHEBI:15377"/>
        <dbReference type="ChEBI" id="CHEBI:15378"/>
        <dbReference type="ChEBI" id="CHEBI:16845"/>
        <dbReference type="ChEBI" id="CHEBI:57783"/>
        <dbReference type="ChEBI" id="CHEBI:58349"/>
        <dbReference type="ChEBI" id="CHEBI:67139"/>
        <dbReference type="EC" id="1.17.1.8"/>
    </reaction>
</comment>
<comment type="caution">
    <text evidence="14">The sequence shown here is derived from an EMBL/GenBank/DDBJ whole genome shotgun (WGS) entry which is preliminary data.</text>
</comment>
<keyword evidence="15" id="KW-1185">Reference proteome</keyword>
<evidence type="ECO:0000256" key="1">
    <source>
        <dbReference type="ARBA" id="ARBA00006642"/>
    </source>
</evidence>
<dbReference type="RefSeq" id="WP_058890395.1">
    <property type="nucleotide sequence ID" value="NZ_LQBL01000008.1"/>
</dbReference>
<name>A0A0W8IB46_9MICO</name>
<dbReference type="SUPFAM" id="SSF55347">
    <property type="entry name" value="Glyceraldehyde-3-phosphate dehydrogenase-like, C-terminal domain"/>
    <property type="match status" value="1"/>
</dbReference>
<dbReference type="InterPro" id="IPR000846">
    <property type="entry name" value="DapB_N"/>
</dbReference>
<dbReference type="Pfam" id="PF01113">
    <property type="entry name" value="DapB_N"/>
    <property type="match status" value="1"/>
</dbReference>
<evidence type="ECO:0000259" key="12">
    <source>
        <dbReference type="Pfam" id="PF01113"/>
    </source>
</evidence>
<evidence type="ECO:0000256" key="4">
    <source>
        <dbReference type="ARBA" id="ARBA00022915"/>
    </source>
</evidence>
<feature type="domain" description="Dihydrodipicolinate reductase C-terminal" evidence="13">
    <location>
        <begin position="118"/>
        <end position="224"/>
    </location>
</feature>
<evidence type="ECO:0000256" key="9">
    <source>
        <dbReference type="ARBA" id="ARBA00038983"/>
    </source>
</evidence>
<dbReference type="InterPro" id="IPR022663">
    <property type="entry name" value="DapB_C"/>
</dbReference>
<dbReference type="EC" id="1.17.1.8" evidence="9"/>
<dbReference type="Pfam" id="PF05173">
    <property type="entry name" value="DapB_C"/>
    <property type="match status" value="1"/>
</dbReference>
<dbReference type="AlphaFoldDB" id="A0A0W8IB46"/>
<keyword evidence="7" id="KW-0457">Lysine biosynthesis</keyword>
<comment type="catalytic activity">
    <reaction evidence="11">
        <text>(S)-2,3,4,5-tetrahydrodipicolinate + NAD(+) + H2O = (2S,4S)-4-hydroxy-2,3,4,5-tetrahydrodipicolinate + NADH + H(+)</text>
        <dbReference type="Rhea" id="RHEA:35323"/>
        <dbReference type="ChEBI" id="CHEBI:15377"/>
        <dbReference type="ChEBI" id="CHEBI:15378"/>
        <dbReference type="ChEBI" id="CHEBI:16845"/>
        <dbReference type="ChEBI" id="CHEBI:57540"/>
        <dbReference type="ChEBI" id="CHEBI:57945"/>
        <dbReference type="ChEBI" id="CHEBI:67139"/>
        <dbReference type="EC" id="1.17.1.8"/>
    </reaction>
</comment>
<evidence type="ECO:0000256" key="7">
    <source>
        <dbReference type="ARBA" id="ARBA00023154"/>
    </source>
</evidence>
<dbReference type="PANTHER" id="PTHR20836:SF0">
    <property type="entry name" value="4-HYDROXY-TETRAHYDRODIPICOLINATE REDUCTASE 1, CHLOROPLASTIC-RELATED"/>
    <property type="match status" value="1"/>
</dbReference>
<evidence type="ECO:0000256" key="2">
    <source>
        <dbReference type="ARBA" id="ARBA00022605"/>
    </source>
</evidence>
<evidence type="ECO:0000256" key="8">
    <source>
        <dbReference type="ARBA" id="ARBA00037922"/>
    </source>
</evidence>
<reference evidence="14 15" key="1">
    <citation type="submission" date="2015-12" db="EMBL/GenBank/DDBJ databases">
        <title>Serinicoccus chungangenesis strain CD08_5 genome sequencing and assembly.</title>
        <authorList>
            <person name="Chander A.M."/>
            <person name="Kaur G."/>
            <person name="Nair G.R."/>
            <person name="Dhawan D.K."/>
            <person name="Kochhar R.K."/>
            <person name="Mayilraj S."/>
            <person name="Bhadada S.K."/>
        </authorList>
    </citation>
    <scope>NUCLEOTIDE SEQUENCE [LARGE SCALE GENOMIC DNA]</scope>
    <source>
        <strain evidence="14 15">CD08_5</strain>
    </source>
</reference>
<dbReference type="Gene3D" id="3.40.50.720">
    <property type="entry name" value="NAD(P)-binding Rossmann-like Domain"/>
    <property type="match status" value="1"/>
</dbReference>
<proteinExistence type="inferred from homology"/>
<keyword evidence="6" id="KW-0520">NAD</keyword>
<keyword evidence="3" id="KW-0521">NADP</keyword>
<dbReference type="EMBL" id="LQBL01000008">
    <property type="protein sequence ID" value="KUG57109.1"/>
    <property type="molecule type" value="Genomic_DNA"/>
</dbReference>
<keyword evidence="2" id="KW-0028">Amino-acid biosynthesis</keyword>
<evidence type="ECO:0000256" key="11">
    <source>
        <dbReference type="ARBA" id="ARBA00049396"/>
    </source>
</evidence>
<dbReference type="Gene3D" id="3.30.360.10">
    <property type="entry name" value="Dihydrodipicolinate Reductase, domain 2"/>
    <property type="match status" value="1"/>
</dbReference>
<accession>A0A0W8IB46</accession>
<dbReference type="GO" id="GO:0019877">
    <property type="term" value="P:diaminopimelate biosynthetic process"/>
    <property type="evidence" value="ECO:0007669"/>
    <property type="project" value="UniProtKB-KW"/>
</dbReference>
<comment type="similarity">
    <text evidence="1">Belongs to the DapB family.</text>
</comment>
<dbReference type="GO" id="GO:0009089">
    <property type="term" value="P:lysine biosynthetic process via diaminopimelate"/>
    <property type="evidence" value="ECO:0007669"/>
    <property type="project" value="InterPro"/>
</dbReference>
<dbReference type="InterPro" id="IPR036291">
    <property type="entry name" value="NAD(P)-bd_dom_sf"/>
</dbReference>
<keyword evidence="5" id="KW-0560">Oxidoreductase</keyword>
<evidence type="ECO:0000256" key="6">
    <source>
        <dbReference type="ARBA" id="ARBA00023027"/>
    </source>
</evidence>
<dbReference type="SUPFAM" id="SSF51735">
    <property type="entry name" value="NAD(P)-binding Rossmann-fold domains"/>
    <property type="match status" value="1"/>
</dbReference>
<keyword evidence="4" id="KW-0220">Diaminopimelate biosynthesis</keyword>
<evidence type="ECO:0000256" key="3">
    <source>
        <dbReference type="ARBA" id="ARBA00022857"/>
    </source>
</evidence>
<dbReference type="PANTHER" id="PTHR20836">
    <property type="entry name" value="DIHYDRODIPICOLINATE REDUCTASE"/>
    <property type="match status" value="1"/>
</dbReference>
<evidence type="ECO:0000259" key="13">
    <source>
        <dbReference type="Pfam" id="PF05173"/>
    </source>
</evidence>
<organism evidence="14 15">
    <name type="scientific">Serinicoccus chungangensis</name>
    <dbReference type="NCBI Taxonomy" id="767452"/>
    <lineage>
        <taxon>Bacteria</taxon>
        <taxon>Bacillati</taxon>
        <taxon>Actinomycetota</taxon>
        <taxon>Actinomycetes</taxon>
        <taxon>Micrococcales</taxon>
        <taxon>Ornithinimicrobiaceae</taxon>
        <taxon>Serinicoccus</taxon>
    </lineage>
</organism>
<dbReference type="OrthoDB" id="9790352at2"/>
<protein>
    <recommendedName>
        <fullName evidence="9">4-hydroxy-tetrahydrodipicolinate reductase</fullName>
        <ecNumber evidence="9">1.17.1.8</ecNumber>
    </recommendedName>
</protein>
<dbReference type="Proteomes" id="UP000054837">
    <property type="component" value="Unassembled WGS sequence"/>
</dbReference>
<feature type="domain" description="Dihydrodipicolinate reductase N-terminal" evidence="12">
    <location>
        <begin position="4"/>
        <end position="95"/>
    </location>
</feature>
<evidence type="ECO:0000256" key="5">
    <source>
        <dbReference type="ARBA" id="ARBA00023002"/>
    </source>
</evidence>
<gene>
    <name evidence="14" type="ORF">AVL62_15050</name>
</gene>
<evidence type="ECO:0000313" key="15">
    <source>
        <dbReference type="Proteomes" id="UP000054837"/>
    </source>
</evidence>